<proteinExistence type="inferred from homology"/>
<evidence type="ECO:0000313" key="3">
    <source>
        <dbReference type="EMBL" id="MBH1942377.1"/>
    </source>
</evidence>
<dbReference type="Gene3D" id="3.40.980.10">
    <property type="entry name" value="MoaB/Mog-like domain"/>
    <property type="match status" value="1"/>
</dbReference>
<dbReference type="InterPro" id="IPR008135">
    <property type="entry name" value="Competence-induced_CinA"/>
</dbReference>
<dbReference type="InterPro" id="IPR036653">
    <property type="entry name" value="CinA-like_C"/>
</dbReference>
<dbReference type="NCBIfam" id="TIGR00200">
    <property type="entry name" value="cinA_nterm"/>
    <property type="match status" value="1"/>
</dbReference>
<dbReference type="InterPro" id="IPR036425">
    <property type="entry name" value="MoaB/Mog-like_dom_sf"/>
</dbReference>
<dbReference type="RefSeq" id="WP_197662631.1">
    <property type="nucleotide sequence ID" value="NZ_JAEAGR010000021.1"/>
</dbReference>
<dbReference type="NCBIfam" id="NF001813">
    <property type="entry name" value="PRK00549.1"/>
    <property type="match status" value="1"/>
</dbReference>
<dbReference type="Gene3D" id="3.90.950.20">
    <property type="entry name" value="CinA-like"/>
    <property type="match status" value="1"/>
</dbReference>
<protein>
    <recommendedName>
        <fullName evidence="1">Putative competence-damage inducible protein</fullName>
    </recommendedName>
</protein>
<dbReference type="NCBIfam" id="TIGR00199">
    <property type="entry name" value="PncC_domain"/>
    <property type="match status" value="1"/>
</dbReference>
<dbReference type="Pfam" id="PF02464">
    <property type="entry name" value="CinA"/>
    <property type="match status" value="1"/>
</dbReference>
<keyword evidence="4" id="KW-1185">Reference proteome</keyword>
<dbReference type="Proteomes" id="UP000623269">
    <property type="component" value="Unassembled WGS sequence"/>
</dbReference>
<reference evidence="3" key="1">
    <citation type="submission" date="2020-12" db="EMBL/GenBank/DDBJ databases">
        <title>M. sibirica DSM 26468T genome.</title>
        <authorList>
            <person name="Thieme N."/>
            <person name="Rettenmaier R."/>
            <person name="Zverlov V."/>
            <person name="Liebl W."/>
        </authorList>
    </citation>
    <scope>NUCLEOTIDE SEQUENCE</scope>
    <source>
        <strain evidence="3">DSM 26468</strain>
    </source>
</reference>
<gene>
    <name evidence="1" type="primary">cinA</name>
    <name evidence="3" type="ORF">I5677_15855</name>
</gene>
<dbReference type="PANTHER" id="PTHR13939">
    <property type="entry name" value="NICOTINAMIDE-NUCLEOTIDE AMIDOHYDROLASE PNCC"/>
    <property type="match status" value="1"/>
</dbReference>
<dbReference type="PANTHER" id="PTHR13939:SF0">
    <property type="entry name" value="NMN AMIDOHYDROLASE-LIKE PROTEIN YFAY"/>
    <property type="match status" value="1"/>
</dbReference>
<dbReference type="SMART" id="SM00852">
    <property type="entry name" value="MoCF_biosynth"/>
    <property type="match status" value="1"/>
</dbReference>
<feature type="domain" description="MoaB/Mog" evidence="2">
    <location>
        <begin position="4"/>
        <end position="189"/>
    </location>
</feature>
<dbReference type="InterPro" id="IPR041424">
    <property type="entry name" value="CinA_KH"/>
</dbReference>
<comment type="caution">
    <text evidence="3">The sequence shown here is derived from an EMBL/GenBank/DDBJ whole genome shotgun (WGS) entry which is preliminary data.</text>
</comment>
<evidence type="ECO:0000256" key="1">
    <source>
        <dbReference type="HAMAP-Rule" id="MF_00226"/>
    </source>
</evidence>
<dbReference type="AlphaFoldDB" id="A0A8J7H576"/>
<dbReference type="EMBL" id="JAEAGR010000021">
    <property type="protein sequence ID" value="MBH1942377.1"/>
    <property type="molecule type" value="Genomic_DNA"/>
</dbReference>
<evidence type="ECO:0000313" key="4">
    <source>
        <dbReference type="Proteomes" id="UP000623269"/>
    </source>
</evidence>
<dbReference type="Gene3D" id="3.30.70.2860">
    <property type="match status" value="1"/>
</dbReference>
<sequence>MTVELISVGTELLLGNIVNTNANYLSKKCAELGLSLFYQITVGDNENRLIDTVKTAMSRSDIIILTGGLGPTQDDLTKEAVAKALGRKLVMDEHSRERILKYFDRISYDKQDNQIQKASAIASKALSKITDNNWKQALKIDDCFVIDNDNGTAPGYIIKENHKIIFLLPGPPSEMIPMFEQKMFPYLKETQQKVFISKMVKICGIGESRAETRILDLIEKQTNPTIAPYAKSGEVHFRITASADNENTAESMIQPLLKELMNRFGDNIYTTSEEETLEDVVVKLLQKQGLKLVTAESCTGGLLTGRIVNIPGASSVFTEGFITYSNESKMKYLGVDKKTLDQYGAVSEETATQMVKGAADTTGCEAALAITGIAGPDGGTKEKPIGLVYIGCYLKGIVTVREYRLRGNREKIREQSVIHALDLLRRCLMNMS</sequence>
<dbReference type="CDD" id="cd00885">
    <property type="entry name" value="cinA"/>
    <property type="match status" value="1"/>
</dbReference>
<organism evidence="3 4">
    <name type="scientific">Mobilitalea sibirica</name>
    <dbReference type="NCBI Taxonomy" id="1462919"/>
    <lineage>
        <taxon>Bacteria</taxon>
        <taxon>Bacillati</taxon>
        <taxon>Bacillota</taxon>
        <taxon>Clostridia</taxon>
        <taxon>Lachnospirales</taxon>
        <taxon>Lachnospiraceae</taxon>
        <taxon>Mobilitalea</taxon>
    </lineage>
</organism>
<dbReference type="PIRSF" id="PIRSF006728">
    <property type="entry name" value="CinA"/>
    <property type="match status" value="1"/>
</dbReference>
<dbReference type="Pfam" id="PF18146">
    <property type="entry name" value="CinA_KH"/>
    <property type="match status" value="1"/>
</dbReference>
<dbReference type="HAMAP" id="MF_00226_B">
    <property type="entry name" value="CinA_B"/>
    <property type="match status" value="1"/>
</dbReference>
<dbReference type="NCBIfam" id="TIGR00177">
    <property type="entry name" value="molyb_syn"/>
    <property type="match status" value="1"/>
</dbReference>
<dbReference type="SUPFAM" id="SSF142433">
    <property type="entry name" value="CinA-like"/>
    <property type="match status" value="1"/>
</dbReference>
<accession>A0A8J7H576</accession>
<comment type="similarity">
    <text evidence="1">Belongs to the CinA family.</text>
</comment>
<evidence type="ECO:0000259" key="2">
    <source>
        <dbReference type="SMART" id="SM00852"/>
    </source>
</evidence>
<name>A0A8J7H576_9FIRM</name>
<dbReference type="InterPro" id="IPR050101">
    <property type="entry name" value="CinA"/>
</dbReference>
<dbReference type="InterPro" id="IPR001453">
    <property type="entry name" value="MoaB/Mog_dom"/>
</dbReference>
<dbReference type="InterPro" id="IPR008136">
    <property type="entry name" value="CinA_C"/>
</dbReference>
<dbReference type="SUPFAM" id="SSF53218">
    <property type="entry name" value="Molybdenum cofactor biosynthesis proteins"/>
    <property type="match status" value="1"/>
</dbReference>
<dbReference type="Pfam" id="PF00994">
    <property type="entry name" value="MoCF_biosynth"/>
    <property type="match status" value="1"/>
</dbReference>